<evidence type="ECO:0000256" key="9">
    <source>
        <dbReference type="ARBA" id="ARBA00023242"/>
    </source>
</evidence>
<dbReference type="PANTHER" id="PTHR47674">
    <property type="entry name" value="SAGA-ASSOCIATED FACTOR 11"/>
    <property type="match status" value="1"/>
</dbReference>
<name>A0AAW1QMS2_9CHLO</name>
<proteinExistence type="inferred from homology"/>
<dbReference type="PANTHER" id="PTHR47674:SF3">
    <property type="entry name" value="SAGA-ASSOCIATED FACTOR 11"/>
    <property type="match status" value="1"/>
</dbReference>
<dbReference type="GO" id="GO:0006325">
    <property type="term" value="P:chromatin organization"/>
    <property type="evidence" value="ECO:0007669"/>
    <property type="project" value="UniProtKB-KW"/>
</dbReference>
<keyword evidence="9" id="KW-0539">Nucleus</keyword>
<organism evidence="12 13">
    <name type="scientific">Apatococcus lobatus</name>
    <dbReference type="NCBI Taxonomy" id="904363"/>
    <lineage>
        <taxon>Eukaryota</taxon>
        <taxon>Viridiplantae</taxon>
        <taxon>Chlorophyta</taxon>
        <taxon>core chlorophytes</taxon>
        <taxon>Trebouxiophyceae</taxon>
        <taxon>Chlorellales</taxon>
        <taxon>Chlorellaceae</taxon>
        <taxon>Apatococcus</taxon>
    </lineage>
</organism>
<evidence type="ECO:0000256" key="8">
    <source>
        <dbReference type="ARBA" id="ARBA00023163"/>
    </source>
</evidence>
<keyword evidence="7 10" id="KW-0010">Activator</keyword>
<evidence type="ECO:0000256" key="1">
    <source>
        <dbReference type="ARBA" id="ARBA00004123"/>
    </source>
</evidence>
<keyword evidence="2" id="KW-0479">Metal-binding</keyword>
<keyword evidence="3" id="KW-0863">Zinc-finger</keyword>
<evidence type="ECO:0000256" key="11">
    <source>
        <dbReference type="SAM" id="MobiDB-lite"/>
    </source>
</evidence>
<dbReference type="Pfam" id="PF08209">
    <property type="entry name" value="Sgf11"/>
    <property type="match status" value="1"/>
</dbReference>
<sequence length="218" mass="23912">MAAPSRQTDSSYAQALGEKRLEVLKQIHEQLENPVSLVTQTVAAYQAILDDLLLDVAQEVHREVKTGEDGLEDVGEDPSAVPTPPLPDLIQARIVKGGVIDVFGQLIPPVPDDRVQCPVCESSVAAGRFAHHLEKCMGVGRSNRRMTSRRANGHATTSKGWLMAMQKPAMCTEGAMACHVHTVTSWRNHRTRRCFRARLGPFISMPPDINMPLLANTC</sequence>
<gene>
    <name evidence="12" type="ORF">WJX74_002070</name>
</gene>
<keyword evidence="5" id="KW-0156">Chromatin regulator</keyword>
<evidence type="ECO:0000256" key="4">
    <source>
        <dbReference type="ARBA" id="ARBA00022833"/>
    </source>
</evidence>
<comment type="similarity">
    <text evidence="10">Belongs to the SGF11 family.</text>
</comment>
<accession>A0AAW1QMS2</accession>
<evidence type="ECO:0000256" key="2">
    <source>
        <dbReference type="ARBA" id="ARBA00022723"/>
    </source>
</evidence>
<dbReference type="Gene3D" id="3.30.160.60">
    <property type="entry name" value="Classic Zinc Finger"/>
    <property type="match status" value="1"/>
</dbReference>
<keyword evidence="13" id="KW-1185">Reference proteome</keyword>
<dbReference type="GO" id="GO:0005634">
    <property type="term" value="C:nucleus"/>
    <property type="evidence" value="ECO:0007669"/>
    <property type="project" value="UniProtKB-SubCell"/>
</dbReference>
<dbReference type="InterPro" id="IPR013246">
    <property type="entry name" value="SAGA_su_Sgf11"/>
</dbReference>
<dbReference type="GO" id="GO:0070461">
    <property type="term" value="C:SAGA-type complex"/>
    <property type="evidence" value="ECO:0007669"/>
    <property type="project" value="UniProtKB-ARBA"/>
</dbReference>
<evidence type="ECO:0000256" key="7">
    <source>
        <dbReference type="ARBA" id="ARBA00023159"/>
    </source>
</evidence>
<evidence type="ECO:0000256" key="5">
    <source>
        <dbReference type="ARBA" id="ARBA00022853"/>
    </source>
</evidence>
<keyword evidence="8" id="KW-0804">Transcription</keyword>
<comment type="caution">
    <text evidence="12">The sequence shown here is derived from an EMBL/GenBank/DDBJ whole genome shotgun (WGS) entry which is preliminary data.</text>
</comment>
<feature type="region of interest" description="Disordered" evidence="11">
    <location>
        <begin position="66"/>
        <end position="85"/>
    </location>
</feature>
<evidence type="ECO:0000256" key="6">
    <source>
        <dbReference type="ARBA" id="ARBA00023015"/>
    </source>
</evidence>
<reference evidence="12 13" key="1">
    <citation type="journal article" date="2024" name="Nat. Commun.">
        <title>Phylogenomics reveals the evolutionary origins of lichenization in chlorophyte algae.</title>
        <authorList>
            <person name="Puginier C."/>
            <person name="Libourel C."/>
            <person name="Otte J."/>
            <person name="Skaloud P."/>
            <person name="Haon M."/>
            <person name="Grisel S."/>
            <person name="Petersen M."/>
            <person name="Berrin J.G."/>
            <person name="Delaux P.M."/>
            <person name="Dal Grande F."/>
            <person name="Keller J."/>
        </authorList>
    </citation>
    <scope>NUCLEOTIDE SEQUENCE [LARGE SCALE GENOMIC DNA]</scope>
    <source>
        <strain evidence="12 13">SAG 2145</strain>
    </source>
</reference>
<keyword evidence="4" id="KW-0862">Zinc</keyword>
<dbReference type="Proteomes" id="UP001438707">
    <property type="component" value="Unassembled WGS sequence"/>
</dbReference>
<evidence type="ECO:0000313" key="13">
    <source>
        <dbReference type="Proteomes" id="UP001438707"/>
    </source>
</evidence>
<dbReference type="EMBL" id="JALJOS010000030">
    <property type="protein sequence ID" value="KAK9822739.1"/>
    <property type="molecule type" value="Genomic_DNA"/>
</dbReference>
<protein>
    <recommendedName>
        <fullName evidence="10">SAGA-associated factor 11</fullName>
    </recommendedName>
</protein>
<comment type="subcellular location">
    <subcellularLocation>
        <location evidence="1 10">Nucleus</location>
    </subcellularLocation>
</comment>
<dbReference type="GO" id="GO:0008270">
    <property type="term" value="F:zinc ion binding"/>
    <property type="evidence" value="ECO:0007669"/>
    <property type="project" value="UniProtKB-KW"/>
</dbReference>
<dbReference type="AlphaFoldDB" id="A0AAW1QMS2"/>
<evidence type="ECO:0000256" key="10">
    <source>
        <dbReference type="RuleBase" id="RU261113"/>
    </source>
</evidence>
<evidence type="ECO:0000313" key="12">
    <source>
        <dbReference type="EMBL" id="KAK9822739.1"/>
    </source>
</evidence>
<keyword evidence="6" id="KW-0805">Transcription regulation</keyword>
<evidence type="ECO:0000256" key="3">
    <source>
        <dbReference type="ARBA" id="ARBA00022771"/>
    </source>
</evidence>